<feature type="compositionally biased region" description="Basic residues" evidence="1">
    <location>
        <begin position="96"/>
        <end position="107"/>
    </location>
</feature>
<reference evidence="2 4" key="1">
    <citation type="submission" date="2019-09" db="EMBL/GenBank/DDBJ databases">
        <authorList>
            <person name="Chandra G."/>
            <person name="Truman W A."/>
        </authorList>
    </citation>
    <scope>NUCLEOTIDE SEQUENCE [LARGE SCALE GENOMIC DNA]</scope>
    <source>
        <strain evidence="2">PS655</strain>
    </source>
</reference>
<accession>A0A5E6X6B2</accession>
<proteinExistence type="predicted"/>
<feature type="region of interest" description="Disordered" evidence="1">
    <location>
        <begin position="94"/>
        <end position="116"/>
    </location>
</feature>
<name>A0A5E6X6B2_PSEFL</name>
<dbReference type="Proteomes" id="UP000327167">
    <property type="component" value="Unassembled WGS sequence"/>
</dbReference>
<evidence type="ECO:0000256" key="1">
    <source>
        <dbReference type="SAM" id="MobiDB-lite"/>
    </source>
</evidence>
<organism evidence="2 4">
    <name type="scientific">Pseudomonas fluorescens</name>
    <dbReference type="NCBI Taxonomy" id="294"/>
    <lineage>
        <taxon>Bacteria</taxon>
        <taxon>Pseudomonadati</taxon>
        <taxon>Pseudomonadota</taxon>
        <taxon>Gammaproteobacteria</taxon>
        <taxon>Pseudomonadales</taxon>
        <taxon>Pseudomonadaceae</taxon>
        <taxon>Pseudomonas</taxon>
    </lineage>
</organism>
<dbReference type="EMBL" id="CABVHJ010000022">
    <property type="protein sequence ID" value="VVN36703.1"/>
    <property type="molecule type" value="Genomic_DNA"/>
</dbReference>
<protein>
    <submittedName>
        <fullName evidence="2">Uncharacterized protein</fullName>
    </submittedName>
</protein>
<dbReference type="EMBL" id="CABVHJ010000054">
    <property type="protein sequence ID" value="VVN48226.1"/>
    <property type="molecule type" value="Genomic_DNA"/>
</dbReference>
<evidence type="ECO:0000313" key="3">
    <source>
        <dbReference type="EMBL" id="VVN48226.1"/>
    </source>
</evidence>
<evidence type="ECO:0000313" key="2">
    <source>
        <dbReference type="EMBL" id="VVN36703.1"/>
    </source>
</evidence>
<evidence type="ECO:0000313" key="4">
    <source>
        <dbReference type="Proteomes" id="UP000327167"/>
    </source>
</evidence>
<sequence>MGTRQHAFGINRQRHWSVEQLGKFSQLRRCVDGTATGQNQRTSGFSQQLAHAFDGRRRSAGAVDIDRHTGEQVISVFDQHVQRNFDVYRTRTTGLKQRKSTRQHHRQFSSGHQGMRERRNTCDQCALIRQLMQLAAPAAQLTARLHTGDHQHRDRIGVGLAHGGGDVGHARPGDDEAHSRFAAGARIAVSHETGALLMPRRDVANARTRQPAIQLHGVYAGNAEHLPDPITFE</sequence>
<dbReference type="AlphaFoldDB" id="A0A5E6X6B2"/>
<gene>
    <name evidence="2" type="ORF">PS655_05182</name>
    <name evidence="3" type="ORF">PS655_06066</name>
</gene>